<evidence type="ECO:0000313" key="1">
    <source>
        <dbReference type="EMBL" id="JAH81995.1"/>
    </source>
</evidence>
<protein>
    <submittedName>
        <fullName evidence="1">Uncharacterized protein</fullName>
    </submittedName>
</protein>
<reference evidence="1" key="1">
    <citation type="submission" date="2014-11" db="EMBL/GenBank/DDBJ databases">
        <authorList>
            <person name="Amaro Gonzalez C."/>
        </authorList>
    </citation>
    <scope>NUCLEOTIDE SEQUENCE</scope>
</reference>
<sequence length="32" mass="3852">MSTSRVRFDGNRRKIRPIIHTFLRLSCNSFLE</sequence>
<proteinExistence type="predicted"/>
<organism evidence="1">
    <name type="scientific">Anguilla anguilla</name>
    <name type="common">European freshwater eel</name>
    <name type="synonym">Muraena anguilla</name>
    <dbReference type="NCBI Taxonomy" id="7936"/>
    <lineage>
        <taxon>Eukaryota</taxon>
        <taxon>Metazoa</taxon>
        <taxon>Chordata</taxon>
        <taxon>Craniata</taxon>
        <taxon>Vertebrata</taxon>
        <taxon>Euteleostomi</taxon>
        <taxon>Actinopterygii</taxon>
        <taxon>Neopterygii</taxon>
        <taxon>Teleostei</taxon>
        <taxon>Anguilliformes</taxon>
        <taxon>Anguillidae</taxon>
        <taxon>Anguilla</taxon>
    </lineage>
</organism>
<dbReference type="EMBL" id="GBXM01026582">
    <property type="protein sequence ID" value="JAH81995.1"/>
    <property type="molecule type" value="Transcribed_RNA"/>
</dbReference>
<dbReference type="AlphaFoldDB" id="A0A0E9VXE8"/>
<reference evidence="1" key="2">
    <citation type="journal article" date="2015" name="Fish Shellfish Immunol.">
        <title>Early steps in the European eel (Anguilla anguilla)-Vibrio vulnificus interaction in the gills: Role of the RtxA13 toxin.</title>
        <authorList>
            <person name="Callol A."/>
            <person name="Pajuelo D."/>
            <person name="Ebbesson L."/>
            <person name="Teles M."/>
            <person name="MacKenzie S."/>
            <person name="Amaro C."/>
        </authorList>
    </citation>
    <scope>NUCLEOTIDE SEQUENCE</scope>
</reference>
<accession>A0A0E9VXE8</accession>
<name>A0A0E9VXE8_ANGAN</name>